<evidence type="ECO:0000256" key="1">
    <source>
        <dbReference type="SAM" id="Phobius"/>
    </source>
</evidence>
<organism evidence="2">
    <name type="scientific">Mus musculus</name>
    <name type="common">Mouse</name>
    <dbReference type="NCBI Taxonomy" id="10090"/>
    <lineage>
        <taxon>Eukaryota</taxon>
        <taxon>Metazoa</taxon>
        <taxon>Chordata</taxon>
        <taxon>Craniata</taxon>
        <taxon>Vertebrata</taxon>
        <taxon>Euteleostomi</taxon>
        <taxon>Mammalia</taxon>
        <taxon>Eutheria</taxon>
        <taxon>Euarchontoglires</taxon>
        <taxon>Glires</taxon>
        <taxon>Rodentia</taxon>
        <taxon>Myomorpha</taxon>
        <taxon>Muroidea</taxon>
        <taxon>Muridae</taxon>
        <taxon>Murinae</taxon>
        <taxon>Mus</taxon>
        <taxon>Mus</taxon>
    </lineage>
</organism>
<dbReference type="AlphaFoldDB" id="Q91Z51"/>
<feature type="transmembrane region" description="Helical" evidence="1">
    <location>
        <begin position="20"/>
        <end position="39"/>
    </location>
</feature>
<name>Q91Z51_MOUSE</name>
<accession>Q91Z51</accession>
<dbReference type="EMBL" id="BC010201">
    <property type="protein sequence ID" value="AAH10201.1"/>
    <property type="molecule type" value="mRNA"/>
</dbReference>
<reference evidence="2" key="1">
    <citation type="submission" date="2001-07" db="EMBL/GenBank/DDBJ databases">
        <authorList>
            <person name="Strausberg R."/>
        </authorList>
    </citation>
    <scope>NUCLEOTIDE SEQUENCE</scope>
    <source>
        <strain evidence="2">FVB/N</strain>
        <tissue evidence="2">Mammary tumor. Metallothionien-TGF alpha model. 10 month old virgin mouse. Taken by biopsy.</tissue>
    </source>
</reference>
<sequence length="47" mass="5428">FFKLGVNEEGNKHENIPDAALSSKGMFVMLISFFFKLGVNDFYKRIK</sequence>
<evidence type="ECO:0000313" key="2">
    <source>
        <dbReference type="EMBL" id="AAH10201.1"/>
    </source>
</evidence>
<keyword evidence="1" id="KW-1133">Transmembrane helix</keyword>
<protein>
    <submittedName>
        <fullName evidence="2">Uncharacterized protein</fullName>
    </submittedName>
</protein>
<proteinExistence type="evidence at transcript level"/>
<feature type="non-terminal residue" evidence="2">
    <location>
        <position position="1"/>
    </location>
</feature>
<keyword evidence="1" id="KW-0472">Membrane</keyword>
<keyword evidence="1" id="KW-0812">Transmembrane</keyword>